<keyword evidence="4" id="KW-0677">Repeat</keyword>
<dbReference type="InterPro" id="IPR011992">
    <property type="entry name" value="EF-hand-dom_pair"/>
</dbReference>
<evidence type="ECO:0000256" key="12">
    <source>
        <dbReference type="ARBA" id="ARBA00042606"/>
    </source>
</evidence>
<reference evidence="14" key="3">
    <citation type="submission" date="2025-09" db="UniProtKB">
        <authorList>
            <consortium name="Ensembl"/>
        </authorList>
    </citation>
    <scope>IDENTIFICATION</scope>
</reference>
<evidence type="ECO:0000256" key="5">
    <source>
        <dbReference type="ARBA" id="ARBA00022824"/>
    </source>
</evidence>
<dbReference type="Pfam" id="PF13405">
    <property type="entry name" value="EF-hand_6"/>
    <property type="match status" value="1"/>
</dbReference>
<protein>
    <recommendedName>
        <fullName evidence="10">Peflin</fullName>
    </recommendedName>
    <alternativeName>
        <fullName evidence="11">PEF protein with a long N-terminal hydrophobic domain</fullName>
    </alternativeName>
    <alternativeName>
        <fullName evidence="12">Penta-EF hand domain-containing protein 1</fullName>
    </alternativeName>
</protein>
<keyword evidence="7" id="KW-0472">Membrane</keyword>
<reference evidence="14" key="1">
    <citation type="submission" date="2021-04" db="EMBL/GenBank/DDBJ databases">
        <authorList>
            <consortium name="Wellcome Sanger Institute Data Sharing"/>
        </authorList>
    </citation>
    <scope>NUCLEOTIDE SEQUENCE [LARGE SCALE GENOMIC DNA]</scope>
</reference>
<comment type="subcellular location">
    <subcellularLocation>
        <location evidence="9">Cytoplasmic vesicle</location>
        <location evidence="9">COPII-coated vesicle membrane</location>
        <topology evidence="9">Peripheral membrane protein</topology>
    </subcellularLocation>
    <subcellularLocation>
        <location evidence="1">Endoplasmic reticulum</location>
    </subcellularLocation>
</comment>
<proteinExistence type="predicted"/>
<dbReference type="Ensembl" id="ENSSAUT00010008173.1">
    <property type="protein sequence ID" value="ENSSAUP00010007638.1"/>
    <property type="gene ID" value="ENSSAUG00010003805.1"/>
</dbReference>
<evidence type="ECO:0000256" key="2">
    <source>
        <dbReference type="ARBA" id="ARBA00022490"/>
    </source>
</evidence>
<evidence type="ECO:0000256" key="11">
    <source>
        <dbReference type="ARBA" id="ARBA00041490"/>
    </source>
</evidence>
<dbReference type="AlphaFoldDB" id="A0A671U0I2"/>
<evidence type="ECO:0000259" key="13">
    <source>
        <dbReference type="PROSITE" id="PS50222"/>
    </source>
</evidence>
<dbReference type="GO" id="GO:0048208">
    <property type="term" value="P:COPII vesicle coating"/>
    <property type="evidence" value="ECO:0007669"/>
    <property type="project" value="TreeGrafter"/>
</dbReference>
<evidence type="ECO:0000256" key="9">
    <source>
        <dbReference type="ARBA" id="ARBA00037873"/>
    </source>
</evidence>
<dbReference type="InterPro" id="IPR018247">
    <property type="entry name" value="EF_Hand_1_Ca_BS"/>
</dbReference>
<keyword evidence="3" id="KW-0479">Metal-binding</keyword>
<dbReference type="PROSITE" id="PS50222">
    <property type="entry name" value="EF_HAND_2"/>
    <property type="match status" value="1"/>
</dbReference>
<keyword evidence="6" id="KW-0106">Calcium</keyword>
<keyword evidence="2" id="KW-0963">Cytoplasm</keyword>
<dbReference type="Proteomes" id="UP000472265">
    <property type="component" value="Chromosome 3"/>
</dbReference>
<dbReference type="Gene3D" id="1.10.238.10">
    <property type="entry name" value="EF-hand"/>
    <property type="match status" value="1"/>
</dbReference>
<gene>
    <name evidence="14" type="primary">PEF1</name>
</gene>
<name>A0A671U0I2_SPAAU</name>
<evidence type="ECO:0000256" key="1">
    <source>
        <dbReference type="ARBA" id="ARBA00004240"/>
    </source>
</evidence>
<feature type="domain" description="EF-hand" evidence="13">
    <location>
        <begin position="20"/>
        <end position="55"/>
    </location>
</feature>
<dbReference type="InterPro" id="IPR051426">
    <property type="entry name" value="Peflin/Sorcin_CaBP"/>
</dbReference>
<dbReference type="PANTHER" id="PTHR46212:SF10">
    <property type="entry name" value="PEFLIN"/>
    <property type="match status" value="1"/>
</dbReference>
<dbReference type="PANTHER" id="PTHR46212">
    <property type="entry name" value="PEFLIN"/>
    <property type="match status" value="1"/>
</dbReference>
<evidence type="ECO:0000256" key="8">
    <source>
        <dbReference type="ARBA" id="ARBA00023329"/>
    </source>
</evidence>
<evidence type="ECO:0000256" key="3">
    <source>
        <dbReference type="ARBA" id="ARBA00022723"/>
    </source>
</evidence>
<evidence type="ECO:0000256" key="7">
    <source>
        <dbReference type="ARBA" id="ARBA00023136"/>
    </source>
</evidence>
<dbReference type="GO" id="GO:0005783">
    <property type="term" value="C:endoplasmic reticulum"/>
    <property type="evidence" value="ECO:0007669"/>
    <property type="project" value="UniProtKB-SubCell"/>
</dbReference>
<dbReference type="SUPFAM" id="SSF47473">
    <property type="entry name" value="EF-hand"/>
    <property type="match status" value="1"/>
</dbReference>
<evidence type="ECO:0000256" key="4">
    <source>
        <dbReference type="ARBA" id="ARBA00022737"/>
    </source>
</evidence>
<dbReference type="GO" id="GO:0012507">
    <property type="term" value="C:ER to Golgi transport vesicle membrane"/>
    <property type="evidence" value="ECO:0007669"/>
    <property type="project" value="UniProtKB-SubCell"/>
</dbReference>
<dbReference type="GO" id="GO:0048306">
    <property type="term" value="F:calcium-dependent protein binding"/>
    <property type="evidence" value="ECO:0007669"/>
    <property type="project" value="UniProtKB-ARBA"/>
</dbReference>
<keyword evidence="15" id="KW-1185">Reference proteome</keyword>
<accession>A0A671U0I2</accession>
<dbReference type="GO" id="GO:0005509">
    <property type="term" value="F:calcium ion binding"/>
    <property type="evidence" value="ECO:0007669"/>
    <property type="project" value="InterPro"/>
</dbReference>
<keyword evidence="8" id="KW-0968">Cytoplasmic vesicle</keyword>
<reference evidence="14" key="2">
    <citation type="submission" date="2025-08" db="UniProtKB">
        <authorList>
            <consortium name="Ensembl"/>
        </authorList>
    </citation>
    <scope>IDENTIFICATION</scope>
</reference>
<evidence type="ECO:0000313" key="15">
    <source>
        <dbReference type="Proteomes" id="UP000472265"/>
    </source>
</evidence>
<evidence type="ECO:0000256" key="6">
    <source>
        <dbReference type="ARBA" id="ARBA00022837"/>
    </source>
</evidence>
<dbReference type="InterPro" id="IPR002048">
    <property type="entry name" value="EF_hand_dom"/>
</dbReference>
<organism evidence="14 15">
    <name type="scientific">Sparus aurata</name>
    <name type="common">Gilthead sea bream</name>
    <dbReference type="NCBI Taxonomy" id="8175"/>
    <lineage>
        <taxon>Eukaryota</taxon>
        <taxon>Metazoa</taxon>
        <taxon>Chordata</taxon>
        <taxon>Craniata</taxon>
        <taxon>Vertebrata</taxon>
        <taxon>Euteleostomi</taxon>
        <taxon>Actinopterygii</taxon>
        <taxon>Neopterygii</taxon>
        <taxon>Teleostei</taxon>
        <taxon>Neoteleostei</taxon>
        <taxon>Acanthomorphata</taxon>
        <taxon>Eupercaria</taxon>
        <taxon>Spariformes</taxon>
        <taxon>Sparidae</taxon>
        <taxon>Sparus</taxon>
    </lineage>
</organism>
<sequence length="123" mass="14313">MFDKTRTGRIDLFGFSALWDFIQRWRVLFQQHDRDCSGSISGMELQQALAQMGYNLSPQFSENLVRRYAMRGARPGIQLDRFIQVCTQLQSMTQVFRERDTGMTGNIRLSYEDFLSGAVTRLM</sequence>
<evidence type="ECO:0000313" key="14">
    <source>
        <dbReference type="Ensembl" id="ENSSAUP00010007638.1"/>
    </source>
</evidence>
<keyword evidence="5" id="KW-0256">Endoplasmic reticulum</keyword>
<dbReference type="PROSITE" id="PS00018">
    <property type="entry name" value="EF_HAND_1"/>
    <property type="match status" value="1"/>
</dbReference>
<evidence type="ECO:0000256" key="10">
    <source>
        <dbReference type="ARBA" id="ARBA00041025"/>
    </source>
</evidence>
<dbReference type="GeneTree" id="ENSGT00940000155722"/>